<keyword evidence="8" id="KW-0547">Nucleotide-binding</keyword>
<evidence type="ECO:0000256" key="1">
    <source>
        <dbReference type="ARBA" id="ARBA00001936"/>
    </source>
</evidence>
<name>A0A6I5A3R4_9BACI</name>
<evidence type="ECO:0000256" key="14">
    <source>
        <dbReference type="ARBA" id="ARBA00023125"/>
    </source>
</evidence>
<dbReference type="CDD" id="cd07906">
    <property type="entry name" value="Adenylation_DNA_ligase_LigD_LigC"/>
    <property type="match status" value="1"/>
</dbReference>
<dbReference type="PANTHER" id="PTHR42705:SF2">
    <property type="entry name" value="BIFUNCTIONAL NON-HOMOLOGOUS END JOINING PROTEIN LIGD"/>
    <property type="match status" value="1"/>
</dbReference>
<sequence length="601" mass="70182">MRKPMLPTLSEDIPTEKGWIYEVKYDGFRVLMHWTEDGVELWSRNGKALHDRFPEIVEECKAIHPTIQSHLPLWVDGELTILNTPLQGNFPLLQQRNRMRNKKSIEKAAKQRPATIMCFDLLEHKGEDITSQNYETRKQQLHTILSSLSSERLYYTASFKDKDKLWDDIMLHLGEGMVAKRESSSYGEGERTRDWLKVKNWRVVSGILHTYDPSNEYYTLCVYRGDNLEMLGSFKHGLPKEDEQTLKQFFKKNGALHNHVYKLEPSACVDVKCLHAQKDDLREPMFDSFRFDLSPEQCTVMKKQWDLSLFPHVDITNEDKKLWIKPVYTKQDFLLYLRNIAPYMLPFLQDKRLTVIRYPDGVHEESFYQKHLPDYAPEFVAPIEKGEETFFMCQNVSSLIWLGNQGAIEYHIPFEKEDHEMPNEIVFDLDPPNKESFSLAVRAATLLKHVCDKLEIFVFPKTSGNKGMQLHIPIPEHSLSYEETRIFTEKLASLLVKQEPSYFTTERLKKNRGNRLYIDYVQHAEGKTIVAPYSPRATETGTVATPIFWHELNESLSPQAFTMDHVLQRVKQLGCPFADIDRARKEQHMDSIKKLIDSETE</sequence>
<keyword evidence="5" id="KW-0548">Nucleotidyltransferase</keyword>
<evidence type="ECO:0000256" key="16">
    <source>
        <dbReference type="ARBA" id="ARBA00023204"/>
    </source>
</evidence>
<dbReference type="GO" id="GO:0004527">
    <property type="term" value="F:exonuclease activity"/>
    <property type="evidence" value="ECO:0007669"/>
    <property type="project" value="UniProtKB-KW"/>
</dbReference>
<evidence type="ECO:0000256" key="15">
    <source>
        <dbReference type="ARBA" id="ARBA00023172"/>
    </source>
</evidence>
<dbReference type="GO" id="GO:0005524">
    <property type="term" value="F:ATP binding"/>
    <property type="evidence" value="ECO:0007669"/>
    <property type="project" value="UniProtKB-KW"/>
</dbReference>
<evidence type="ECO:0000256" key="4">
    <source>
        <dbReference type="ARBA" id="ARBA00022679"/>
    </source>
</evidence>
<dbReference type="EC" id="6.5.1.1" evidence="2"/>
<dbReference type="Pfam" id="PF01068">
    <property type="entry name" value="DNA_ligase_A_M"/>
    <property type="match status" value="1"/>
</dbReference>
<dbReference type="GO" id="GO:0006310">
    <property type="term" value="P:DNA recombination"/>
    <property type="evidence" value="ECO:0007669"/>
    <property type="project" value="UniProtKB-KW"/>
</dbReference>
<evidence type="ECO:0000256" key="8">
    <source>
        <dbReference type="ARBA" id="ARBA00022741"/>
    </source>
</evidence>
<evidence type="ECO:0000313" key="24">
    <source>
        <dbReference type="EMBL" id="MYL34641.1"/>
    </source>
</evidence>
<dbReference type="InterPro" id="IPR014146">
    <property type="entry name" value="LigD_ligase_dom"/>
</dbReference>
<proteinExistence type="inferred from homology"/>
<dbReference type="EMBL" id="WMEQ01000010">
    <property type="protein sequence ID" value="MYL34641.1"/>
    <property type="molecule type" value="Genomic_DNA"/>
</dbReference>
<dbReference type="AlphaFoldDB" id="A0A6I5A3R4"/>
<dbReference type="OrthoDB" id="9802472at2"/>
<keyword evidence="13" id="KW-0239">DNA-directed DNA polymerase</keyword>
<feature type="domain" description="ATP-dependent DNA ligase family profile" evidence="23">
    <location>
        <begin position="107"/>
        <end position="234"/>
    </location>
</feature>
<keyword evidence="11" id="KW-0269">Exonuclease</keyword>
<dbReference type="GO" id="GO:0006281">
    <property type="term" value="P:DNA repair"/>
    <property type="evidence" value="ECO:0007669"/>
    <property type="project" value="UniProtKB-KW"/>
</dbReference>
<keyword evidence="12" id="KW-0067">ATP-binding</keyword>
<comment type="cofactor">
    <cofactor evidence="1">
        <name>Mn(2+)</name>
        <dbReference type="ChEBI" id="CHEBI:29035"/>
    </cofactor>
</comment>
<evidence type="ECO:0000256" key="17">
    <source>
        <dbReference type="ARBA" id="ARBA00023211"/>
    </source>
</evidence>
<dbReference type="RefSeq" id="WP_160849298.1">
    <property type="nucleotide sequence ID" value="NZ_WMEQ01000010.1"/>
</dbReference>
<dbReference type="PROSITE" id="PS50160">
    <property type="entry name" value="DNA_LIGASE_A3"/>
    <property type="match status" value="1"/>
</dbReference>
<evidence type="ECO:0000256" key="12">
    <source>
        <dbReference type="ARBA" id="ARBA00022840"/>
    </source>
</evidence>
<dbReference type="Proteomes" id="UP000468638">
    <property type="component" value="Unassembled WGS sequence"/>
</dbReference>
<keyword evidence="18" id="KW-0511">Multifunctional enzyme</keyword>
<evidence type="ECO:0000256" key="11">
    <source>
        <dbReference type="ARBA" id="ARBA00022839"/>
    </source>
</evidence>
<keyword evidence="4" id="KW-0808">Transferase</keyword>
<evidence type="ECO:0000256" key="13">
    <source>
        <dbReference type="ARBA" id="ARBA00022932"/>
    </source>
</evidence>
<dbReference type="Pfam" id="PF21686">
    <property type="entry name" value="LigD_Prim-Pol"/>
    <property type="match status" value="1"/>
</dbReference>
<organism evidence="24 25">
    <name type="scientific">Pontibacillus yanchengensis</name>
    <dbReference type="NCBI Taxonomy" id="462910"/>
    <lineage>
        <taxon>Bacteria</taxon>
        <taxon>Bacillati</taxon>
        <taxon>Bacillota</taxon>
        <taxon>Bacilli</taxon>
        <taxon>Bacillales</taxon>
        <taxon>Bacillaceae</taxon>
        <taxon>Pontibacillus</taxon>
    </lineage>
</organism>
<evidence type="ECO:0000256" key="20">
    <source>
        <dbReference type="ARBA" id="ARBA00034003"/>
    </source>
</evidence>
<evidence type="ECO:0000313" key="25">
    <source>
        <dbReference type="Proteomes" id="UP000468638"/>
    </source>
</evidence>
<dbReference type="NCBIfam" id="NF007211">
    <property type="entry name" value="PRK09633.1"/>
    <property type="match status" value="1"/>
</dbReference>
<dbReference type="NCBIfam" id="TIGR02776">
    <property type="entry name" value="NHEJ_ligase_prk"/>
    <property type="match status" value="1"/>
</dbReference>
<keyword evidence="7" id="KW-0479">Metal-binding</keyword>
<dbReference type="InterPro" id="IPR052171">
    <property type="entry name" value="NHEJ_LigD"/>
</dbReference>
<keyword evidence="15" id="KW-0233">DNA recombination</keyword>
<evidence type="ECO:0000256" key="10">
    <source>
        <dbReference type="ARBA" id="ARBA00022801"/>
    </source>
</evidence>
<dbReference type="SUPFAM" id="SSF56091">
    <property type="entry name" value="DNA ligase/mRNA capping enzyme, catalytic domain"/>
    <property type="match status" value="1"/>
</dbReference>
<dbReference type="Gene3D" id="3.90.920.10">
    <property type="entry name" value="DNA primase, PRIM domain"/>
    <property type="match status" value="1"/>
</dbReference>
<dbReference type="GO" id="GO:0003910">
    <property type="term" value="F:DNA ligase (ATP) activity"/>
    <property type="evidence" value="ECO:0007669"/>
    <property type="project" value="UniProtKB-EC"/>
</dbReference>
<evidence type="ECO:0000256" key="18">
    <source>
        <dbReference type="ARBA" id="ARBA00023268"/>
    </source>
</evidence>
<evidence type="ECO:0000256" key="6">
    <source>
        <dbReference type="ARBA" id="ARBA00022722"/>
    </source>
</evidence>
<dbReference type="InterPro" id="IPR016059">
    <property type="entry name" value="DNA_ligase_ATP-dep_CS"/>
</dbReference>
<accession>A0A6I5A3R4</accession>
<comment type="catalytic activity">
    <reaction evidence="20">
        <text>ATP + (deoxyribonucleotide)n-3'-hydroxyl + 5'-phospho-(deoxyribonucleotide)m = (deoxyribonucleotide)n+m + AMP + diphosphate.</text>
        <dbReference type="EC" id="6.5.1.1"/>
    </reaction>
</comment>
<evidence type="ECO:0000256" key="9">
    <source>
        <dbReference type="ARBA" id="ARBA00022763"/>
    </source>
</evidence>
<dbReference type="InterPro" id="IPR012310">
    <property type="entry name" value="DNA_ligase_ATP-dep_cent"/>
</dbReference>
<dbReference type="GO" id="GO:0046872">
    <property type="term" value="F:metal ion binding"/>
    <property type="evidence" value="ECO:0007669"/>
    <property type="project" value="UniProtKB-KW"/>
</dbReference>
<gene>
    <name evidence="24" type="ORF">GLW05_13670</name>
</gene>
<keyword evidence="6" id="KW-0540">Nuclease</keyword>
<dbReference type="NCBIfam" id="TIGR02778">
    <property type="entry name" value="ligD_pol"/>
    <property type="match status" value="1"/>
</dbReference>
<keyword evidence="14" id="KW-0238">DNA-binding</keyword>
<dbReference type="NCBIfam" id="TIGR02779">
    <property type="entry name" value="NHEJ_ligase_lig"/>
    <property type="match status" value="1"/>
</dbReference>
<comment type="similarity">
    <text evidence="21">In the C-terminal section; belongs to the ATP-dependent DNA ligase family.</text>
</comment>
<evidence type="ECO:0000256" key="21">
    <source>
        <dbReference type="ARBA" id="ARBA00049981"/>
    </source>
</evidence>
<protein>
    <recommendedName>
        <fullName evidence="2">DNA ligase (ATP)</fullName>
        <ecNumber evidence="2">6.5.1.1</ecNumber>
    </recommendedName>
    <alternativeName>
        <fullName evidence="19">NHEJ DNA polymerase</fullName>
    </alternativeName>
</protein>
<dbReference type="GO" id="GO:0003677">
    <property type="term" value="F:DNA binding"/>
    <property type="evidence" value="ECO:0007669"/>
    <property type="project" value="UniProtKB-KW"/>
</dbReference>
<evidence type="ECO:0000259" key="23">
    <source>
        <dbReference type="PROSITE" id="PS50160"/>
    </source>
</evidence>
<dbReference type="PANTHER" id="PTHR42705">
    <property type="entry name" value="BIFUNCTIONAL NON-HOMOLOGOUS END JOINING PROTEIN LIGD"/>
    <property type="match status" value="1"/>
</dbReference>
<evidence type="ECO:0000256" key="5">
    <source>
        <dbReference type="ARBA" id="ARBA00022695"/>
    </source>
</evidence>
<reference evidence="24 25" key="1">
    <citation type="submission" date="2019-11" db="EMBL/GenBank/DDBJ databases">
        <title>Genome sequences of 17 halophilic strains isolated from different environments.</title>
        <authorList>
            <person name="Furrow R.E."/>
        </authorList>
    </citation>
    <scope>NUCLEOTIDE SEQUENCE [LARGE SCALE GENOMIC DNA]</scope>
    <source>
        <strain evidence="24 25">22514_16_FS</strain>
    </source>
</reference>
<evidence type="ECO:0000256" key="3">
    <source>
        <dbReference type="ARBA" id="ARBA00022598"/>
    </source>
</evidence>
<keyword evidence="16" id="KW-0234">DNA repair</keyword>
<comment type="similarity">
    <text evidence="22">In the N-terminal section; belongs to the LigD polymerase family.</text>
</comment>
<dbReference type="InterPro" id="IPR014143">
    <property type="entry name" value="NHEJ_ligase_prk"/>
</dbReference>
<dbReference type="PROSITE" id="PS00697">
    <property type="entry name" value="DNA_LIGASE_A1"/>
    <property type="match status" value="1"/>
</dbReference>
<evidence type="ECO:0000256" key="2">
    <source>
        <dbReference type="ARBA" id="ARBA00012727"/>
    </source>
</evidence>
<keyword evidence="9" id="KW-0227">DNA damage</keyword>
<dbReference type="Gene3D" id="3.30.470.30">
    <property type="entry name" value="DNA ligase/mRNA capping enzyme"/>
    <property type="match status" value="1"/>
</dbReference>
<dbReference type="GO" id="GO:0003887">
    <property type="term" value="F:DNA-directed DNA polymerase activity"/>
    <property type="evidence" value="ECO:0007669"/>
    <property type="project" value="UniProtKB-KW"/>
</dbReference>
<keyword evidence="3 24" id="KW-0436">Ligase</keyword>
<keyword evidence="10" id="KW-0378">Hydrolase</keyword>
<evidence type="ECO:0000256" key="19">
    <source>
        <dbReference type="ARBA" id="ARBA00029943"/>
    </source>
</evidence>
<keyword evidence="17" id="KW-0464">Manganese</keyword>
<evidence type="ECO:0000256" key="7">
    <source>
        <dbReference type="ARBA" id="ARBA00022723"/>
    </source>
</evidence>
<comment type="caution">
    <text evidence="24">The sequence shown here is derived from an EMBL/GenBank/DDBJ whole genome shotgun (WGS) entry which is preliminary data.</text>
</comment>
<dbReference type="InterPro" id="IPR014145">
    <property type="entry name" value="LigD_pol_dom"/>
</dbReference>
<evidence type="ECO:0000256" key="22">
    <source>
        <dbReference type="ARBA" id="ARBA00049990"/>
    </source>
</evidence>